<dbReference type="GO" id="GO:0008854">
    <property type="term" value="F:exodeoxyribonuclease V activity"/>
    <property type="evidence" value="ECO:0007669"/>
    <property type="project" value="InterPro"/>
</dbReference>
<dbReference type="CDD" id="cd17933">
    <property type="entry name" value="DEXSc_RecD-like"/>
    <property type="match status" value="1"/>
</dbReference>
<dbReference type="Pfam" id="PF13245">
    <property type="entry name" value="AAA_19"/>
    <property type="match status" value="1"/>
</dbReference>
<dbReference type="PANTHER" id="PTHR43788:SF6">
    <property type="entry name" value="DNA HELICASE B"/>
    <property type="match status" value="1"/>
</dbReference>
<dbReference type="EMBL" id="AKWZ02000011">
    <property type="protein sequence ID" value="EPG72728.1"/>
    <property type="molecule type" value="Genomic_DNA"/>
</dbReference>
<dbReference type="GO" id="GO:0043139">
    <property type="term" value="F:5'-3' DNA helicase activity"/>
    <property type="evidence" value="ECO:0007669"/>
    <property type="project" value="UniProtKB-UniRule"/>
</dbReference>
<comment type="miscellaneous">
    <text evidence="3">In the RecBCD complex, RecB has a slow 3'-5' helicase, an exonuclease activity and loads RecA onto ssDNA, RecD has a fast 5'-3' helicase activity, while RecC stimulates the ATPase and processivity of the RecB helicase and contributes to recognition of the Chi site.</text>
</comment>
<comment type="similarity">
    <text evidence="3">Belongs to the RecD family.</text>
</comment>
<accession>S3UTZ2</accession>
<sequence>MREESQLVDPDYVMFLSDEMFRVQPEIEKEDLYELNMRLLQALRTGNLGIFENQIEKNFESPFFRSRNGILYYRKTFETLTEVEDSFRDLLSREIPEEQRDRIQKVIEEITENDPLEFQKNGIKITLCGEGEQKEALETALKSSFFVLTGGPGTGKTTVITSLLRALVRLGYETEKIGLAAPTGRAAQRLKESLENTLSLNRRINELDQKLLNLPTATIHRLLGYNPKSNSYKFGKDFRLPYDVIVIDEVSMVDLELMSNLLHSLPDREREKFRFIILGDADQLPSVEAGAILSDVVASISSSSNFFRLSKSHRQEGNASPIFAAARECIRKNSSVDSLLKSIFAVRTDISLNEIIDSASPENEAGFYRIQSDFPKDRTRFLEKYVENWIRPRLAKLPDPNKESIKLIEYIAKDLNHSRILTILRQGDYGSEGINRDINQILIKKGYKKTVIIGNRTYFPGLPIMITKNDRTRGMFNGDTGVILDAKTITGDPELRAIFLLDGMIRDFALDTLPSHEPAFAITVHKSQGSEYDNIFILYPPDPEKPESKNLTSELFRTEILYTALTRAKRRAVLLAGDELLGLSLSKRSERVTGFRL</sequence>
<dbReference type="GO" id="GO:0003677">
    <property type="term" value="F:DNA binding"/>
    <property type="evidence" value="ECO:0007669"/>
    <property type="project" value="UniProtKB-UniRule"/>
</dbReference>
<dbReference type="GO" id="GO:0009338">
    <property type="term" value="C:exodeoxyribonuclease V complex"/>
    <property type="evidence" value="ECO:0007669"/>
    <property type="project" value="InterPro"/>
</dbReference>
<dbReference type="InterPro" id="IPR027417">
    <property type="entry name" value="P-loop_NTPase"/>
</dbReference>
<reference evidence="5" key="1">
    <citation type="submission" date="2013-04" db="EMBL/GenBank/DDBJ databases">
        <authorList>
            <person name="Harkins D.M."/>
            <person name="Durkin A.S."/>
            <person name="Selengut J.D."/>
            <person name="Sanka R."/>
            <person name="DePew J."/>
            <person name="Purushe J."/>
            <person name="Ahmed A."/>
            <person name="van der Linden H."/>
            <person name="Goris M.G.A."/>
            <person name="Hartskeerl R.A."/>
            <person name="Vinetz J.M."/>
            <person name="Sutton G.G."/>
            <person name="Nelson W.C."/>
            <person name="Fouts D.E."/>
        </authorList>
    </citation>
    <scope>NUCLEOTIDE SEQUENCE [LARGE SCALE GENOMIC DNA]</scope>
    <source>
        <strain evidence="5">BUT 6</strain>
    </source>
</reference>
<dbReference type="SMART" id="SM00382">
    <property type="entry name" value="AAA"/>
    <property type="match status" value="1"/>
</dbReference>
<dbReference type="GO" id="GO:0005524">
    <property type="term" value="F:ATP binding"/>
    <property type="evidence" value="ECO:0007669"/>
    <property type="project" value="UniProtKB-UniRule"/>
</dbReference>
<evidence type="ECO:0000313" key="6">
    <source>
        <dbReference type="Proteomes" id="UP000014540"/>
    </source>
</evidence>
<dbReference type="OrthoDB" id="9803432at2"/>
<dbReference type="InterPro" id="IPR003593">
    <property type="entry name" value="AAA+_ATPase"/>
</dbReference>
<dbReference type="InterPro" id="IPR006344">
    <property type="entry name" value="RecD"/>
</dbReference>
<dbReference type="EC" id="5.6.2.3" evidence="3"/>
<keyword evidence="3" id="KW-0238">DNA-binding</keyword>
<dbReference type="GO" id="GO:0017116">
    <property type="term" value="F:single-stranded DNA helicase activity"/>
    <property type="evidence" value="ECO:0007669"/>
    <property type="project" value="TreeGrafter"/>
</dbReference>
<keyword evidence="3 5" id="KW-0378">Hydrolase</keyword>
<comment type="caution">
    <text evidence="5">The sequence shown here is derived from an EMBL/GenBank/DDBJ whole genome shotgun (WGS) entry which is preliminary data.</text>
</comment>
<keyword evidence="6" id="KW-1185">Reference proteome</keyword>
<dbReference type="NCBIfam" id="TIGR01447">
    <property type="entry name" value="recD"/>
    <property type="match status" value="1"/>
</dbReference>
<comment type="function">
    <text evidence="3">A helicase/nuclease that prepares dsDNA breaks (DSB) for recombinational DNA repair. Binds to DSBs and unwinds DNA via a highly rapid and processive ATP-dependent bidirectional helicase activity. Unwinds dsDNA until it encounters a Chi (crossover hotspot instigator) sequence from the 3' direction. Cuts ssDNA a few nucleotides 3' to the Chi site. The properties and activities of the enzyme are changed at Chi. The Chi-altered holoenzyme produces a long 3'-ssDNA overhang and facilitates RecA-binding to the ssDNA for homologous DNA recombination and repair. Holoenzyme degrades any linearized DNA that is unable to undergo homologous recombination. In the holoenzyme this subunit has ssDNA-dependent ATPase and 5'-3' helicase activity. When added to pre-assembled RecBC greatly stimulates nuclease activity and augments holoenzyme processivity. Negatively regulates the RecA-loading ability of RecBCD.</text>
</comment>
<dbReference type="STRING" id="1193011.LEP1GSC058_0951"/>
<dbReference type="SUPFAM" id="SSF52540">
    <property type="entry name" value="P-loop containing nucleoside triphosphate hydrolases"/>
    <property type="match status" value="1"/>
</dbReference>
<keyword evidence="1 3" id="KW-0547">Nucleotide-binding</keyword>
<comment type="subunit">
    <text evidence="3">Heterotrimer of RecB, RecC and RecD. All subunits contribute to DNA-binding.</text>
</comment>
<feature type="binding site" evidence="3">
    <location>
        <begin position="150"/>
        <end position="157"/>
    </location>
    <ligand>
        <name>ATP</name>
        <dbReference type="ChEBI" id="CHEBI:30616"/>
    </ligand>
</feature>
<name>S3UTZ2_9LEPT</name>
<evidence type="ECO:0000256" key="2">
    <source>
        <dbReference type="ARBA" id="ARBA00022840"/>
    </source>
</evidence>
<keyword evidence="3" id="KW-0540">Nuclease</keyword>
<dbReference type="Proteomes" id="UP000014540">
    <property type="component" value="Unassembled WGS sequence"/>
</dbReference>
<dbReference type="InterPro" id="IPR050534">
    <property type="entry name" value="Coronavir_polyprotein_1ab"/>
</dbReference>
<dbReference type="Pfam" id="PF13538">
    <property type="entry name" value="UvrD_C_2"/>
    <property type="match status" value="1"/>
</dbReference>
<dbReference type="GO" id="GO:0000724">
    <property type="term" value="P:double-strand break repair via homologous recombination"/>
    <property type="evidence" value="ECO:0007669"/>
    <property type="project" value="UniProtKB-UniRule"/>
</dbReference>
<dbReference type="InterPro" id="IPR027785">
    <property type="entry name" value="UvrD-like_helicase_C"/>
</dbReference>
<evidence type="ECO:0000256" key="3">
    <source>
        <dbReference type="HAMAP-Rule" id="MF_01487"/>
    </source>
</evidence>
<evidence type="ECO:0000313" key="5">
    <source>
        <dbReference type="EMBL" id="EPG72728.1"/>
    </source>
</evidence>
<dbReference type="Gene3D" id="3.40.50.300">
    <property type="entry name" value="P-loop containing nucleotide triphosphate hydrolases"/>
    <property type="match status" value="2"/>
</dbReference>
<proteinExistence type="inferred from homology"/>
<comment type="catalytic activity">
    <reaction evidence="3">
        <text>ATP + H2O = ADP + phosphate + H(+)</text>
        <dbReference type="Rhea" id="RHEA:13065"/>
        <dbReference type="ChEBI" id="CHEBI:15377"/>
        <dbReference type="ChEBI" id="CHEBI:15378"/>
        <dbReference type="ChEBI" id="CHEBI:30616"/>
        <dbReference type="ChEBI" id="CHEBI:43474"/>
        <dbReference type="ChEBI" id="CHEBI:456216"/>
        <dbReference type="EC" id="5.6.2.3"/>
    </reaction>
</comment>
<evidence type="ECO:0000259" key="4">
    <source>
        <dbReference type="SMART" id="SM00382"/>
    </source>
</evidence>
<dbReference type="RefSeq" id="WP_016551294.1">
    <property type="nucleotide sequence ID" value="NZ_AKWZ02000011.1"/>
</dbReference>
<dbReference type="CDD" id="cd18809">
    <property type="entry name" value="SF1_C_RecD"/>
    <property type="match status" value="1"/>
</dbReference>
<dbReference type="Gene3D" id="2.30.30.940">
    <property type="match status" value="1"/>
</dbReference>
<dbReference type="PANTHER" id="PTHR43788">
    <property type="entry name" value="DNA2/NAM7 HELICASE FAMILY MEMBER"/>
    <property type="match status" value="1"/>
</dbReference>
<keyword evidence="2 3" id="KW-0067">ATP-binding</keyword>
<keyword evidence="3" id="KW-0413">Isomerase</keyword>
<keyword evidence="3" id="KW-0227">DNA damage</keyword>
<dbReference type="HAMAP" id="MF_01487">
    <property type="entry name" value="RecD"/>
    <property type="match status" value="1"/>
</dbReference>
<dbReference type="AlphaFoldDB" id="S3UTZ2"/>
<gene>
    <name evidence="3 5" type="primary">recD</name>
    <name evidence="5" type="ORF">LEP1GSC058_0951</name>
</gene>
<organism evidence="5 6">
    <name type="scientific">Leptospira fainei serovar Hurstbridge str. BUT 6</name>
    <dbReference type="NCBI Taxonomy" id="1193011"/>
    <lineage>
        <taxon>Bacteria</taxon>
        <taxon>Pseudomonadati</taxon>
        <taxon>Spirochaetota</taxon>
        <taxon>Spirochaetia</taxon>
        <taxon>Leptospirales</taxon>
        <taxon>Leptospiraceae</taxon>
        <taxon>Leptospira</taxon>
    </lineage>
</organism>
<keyword evidence="3" id="KW-0234">DNA repair</keyword>
<evidence type="ECO:0000256" key="1">
    <source>
        <dbReference type="ARBA" id="ARBA00022741"/>
    </source>
</evidence>
<feature type="domain" description="AAA+ ATPase" evidence="4">
    <location>
        <begin position="142"/>
        <end position="354"/>
    </location>
</feature>
<protein>
    <recommendedName>
        <fullName evidence="3">RecBCD enzyme subunit RecD</fullName>
        <ecNumber evidence="3">5.6.2.3</ecNumber>
    </recommendedName>
    <alternativeName>
        <fullName evidence="3">DNA 5'-3' helicase subunit RecD</fullName>
    </alternativeName>
    <alternativeName>
        <fullName evidence="3">Exonuclease V subunit RecD</fullName>
        <shortName evidence="3">ExoV subunit RecD</shortName>
    </alternativeName>
    <alternativeName>
        <fullName evidence="3">Helicase/nuclease RecBCD subunit RecD</fullName>
    </alternativeName>
</protein>
<dbReference type="GO" id="GO:0016887">
    <property type="term" value="F:ATP hydrolysis activity"/>
    <property type="evidence" value="ECO:0007669"/>
    <property type="project" value="RHEA"/>
</dbReference>
<keyword evidence="3" id="KW-0269">Exonuclease</keyword>
<keyword evidence="3" id="KW-0347">Helicase</keyword>